<dbReference type="PROSITE" id="PS50222">
    <property type="entry name" value="EF_HAND_2"/>
    <property type="match status" value="2"/>
</dbReference>
<dbReference type="OrthoDB" id="1577640at2759"/>
<keyword evidence="3" id="KW-0677">Repeat</keyword>
<keyword evidence="5" id="KW-1133">Transmembrane helix</keyword>
<evidence type="ECO:0000256" key="7">
    <source>
        <dbReference type="ARBA" id="ARBA00023136"/>
    </source>
</evidence>
<dbReference type="InterPro" id="IPR018247">
    <property type="entry name" value="EF_Hand_1_Ca_BS"/>
</dbReference>
<organism evidence="12 13">
    <name type="scientific">Symbiodinium microadriaticum</name>
    <name type="common">Dinoflagellate</name>
    <name type="synonym">Zooxanthella microadriatica</name>
    <dbReference type="NCBI Taxonomy" id="2951"/>
    <lineage>
        <taxon>Eukaryota</taxon>
        <taxon>Sar</taxon>
        <taxon>Alveolata</taxon>
        <taxon>Dinophyceae</taxon>
        <taxon>Suessiales</taxon>
        <taxon>Symbiodiniaceae</taxon>
        <taxon>Symbiodinium</taxon>
    </lineage>
</organism>
<dbReference type="PROSITE" id="PS00018">
    <property type="entry name" value="EF_HAND_1"/>
    <property type="match status" value="1"/>
</dbReference>
<dbReference type="InterPro" id="IPR020846">
    <property type="entry name" value="MFS_dom"/>
</dbReference>
<dbReference type="EMBL" id="LSRX01000228">
    <property type="protein sequence ID" value="OLQ03734.1"/>
    <property type="molecule type" value="Genomic_DNA"/>
</dbReference>
<dbReference type="AlphaFoldDB" id="A0A1Q9E8I5"/>
<dbReference type="InterPro" id="IPR005829">
    <property type="entry name" value="Sugar_transporter_CS"/>
</dbReference>
<dbReference type="InterPro" id="IPR036770">
    <property type="entry name" value="Ankyrin_rpt-contain_sf"/>
</dbReference>
<dbReference type="GO" id="GO:0022857">
    <property type="term" value="F:transmembrane transporter activity"/>
    <property type="evidence" value="ECO:0007669"/>
    <property type="project" value="InterPro"/>
</dbReference>
<dbReference type="Pfam" id="PF12796">
    <property type="entry name" value="Ank_2"/>
    <property type="match status" value="1"/>
</dbReference>
<dbReference type="SUPFAM" id="SSF103473">
    <property type="entry name" value="MFS general substrate transporter"/>
    <property type="match status" value="1"/>
</dbReference>
<proteinExistence type="predicted"/>
<dbReference type="Gene3D" id="1.25.40.20">
    <property type="entry name" value="Ankyrin repeat-containing domain"/>
    <property type="match status" value="2"/>
</dbReference>
<evidence type="ECO:0000313" key="13">
    <source>
        <dbReference type="Proteomes" id="UP000186817"/>
    </source>
</evidence>
<evidence type="ECO:0000259" key="10">
    <source>
        <dbReference type="PROSITE" id="PS50222"/>
    </source>
</evidence>
<evidence type="ECO:0000259" key="9">
    <source>
        <dbReference type="PROSITE" id="PS50053"/>
    </source>
</evidence>
<keyword evidence="6 8" id="KW-0040">ANK repeat</keyword>
<dbReference type="InterPro" id="IPR029071">
    <property type="entry name" value="Ubiquitin-like_domsf"/>
</dbReference>
<evidence type="ECO:0000256" key="8">
    <source>
        <dbReference type="PROSITE-ProRule" id="PRU00023"/>
    </source>
</evidence>
<feature type="domain" description="EF-hand" evidence="10">
    <location>
        <begin position="77"/>
        <end position="112"/>
    </location>
</feature>
<feature type="domain" description="Ubiquitin-like" evidence="9">
    <location>
        <begin position="130"/>
        <end position="192"/>
    </location>
</feature>
<dbReference type="GO" id="GO:0005509">
    <property type="term" value="F:calcium ion binding"/>
    <property type="evidence" value="ECO:0007669"/>
    <property type="project" value="InterPro"/>
</dbReference>
<keyword evidence="13" id="KW-1185">Reference proteome</keyword>
<evidence type="ECO:0000259" key="11">
    <source>
        <dbReference type="PROSITE" id="PS50850"/>
    </source>
</evidence>
<feature type="repeat" description="ANK" evidence="8">
    <location>
        <begin position="305"/>
        <end position="337"/>
    </location>
</feature>
<dbReference type="PRINTS" id="PR01415">
    <property type="entry name" value="ANKYRIN"/>
</dbReference>
<feature type="repeat" description="ANK" evidence="8">
    <location>
        <begin position="238"/>
        <end position="270"/>
    </location>
</feature>
<keyword evidence="7" id="KW-0472">Membrane</keyword>
<feature type="repeat" description="ANK" evidence="8">
    <location>
        <begin position="272"/>
        <end position="298"/>
    </location>
</feature>
<dbReference type="Pfam" id="PF07690">
    <property type="entry name" value="MFS_1"/>
    <property type="match status" value="1"/>
</dbReference>
<dbReference type="PANTHER" id="PTHR24173">
    <property type="entry name" value="ANKYRIN REPEAT CONTAINING"/>
    <property type="match status" value="1"/>
</dbReference>
<name>A0A1Q9E8I5_SYMMI</name>
<keyword evidence="2" id="KW-0812">Transmembrane</keyword>
<dbReference type="InterPro" id="IPR002110">
    <property type="entry name" value="Ankyrin_rpt"/>
</dbReference>
<dbReference type="SMART" id="SM00248">
    <property type="entry name" value="ANK"/>
    <property type="match status" value="4"/>
</dbReference>
<dbReference type="InterPro" id="IPR002048">
    <property type="entry name" value="EF_hand_dom"/>
</dbReference>
<dbReference type="InterPro" id="IPR036259">
    <property type="entry name" value="MFS_trans_sf"/>
</dbReference>
<dbReference type="Pfam" id="PF00023">
    <property type="entry name" value="Ank"/>
    <property type="match status" value="1"/>
</dbReference>
<dbReference type="Proteomes" id="UP000186817">
    <property type="component" value="Unassembled WGS sequence"/>
</dbReference>
<gene>
    <name evidence="12" type="primary">ankrd52</name>
    <name evidence="12" type="ORF">AK812_SmicGene13275</name>
</gene>
<dbReference type="PROSITE" id="PS50850">
    <property type="entry name" value="MFS"/>
    <property type="match status" value="1"/>
</dbReference>
<dbReference type="PROSITE" id="PS50053">
    <property type="entry name" value="UBIQUITIN_2"/>
    <property type="match status" value="1"/>
</dbReference>
<dbReference type="SUPFAM" id="SSF48403">
    <property type="entry name" value="Ankyrin repeat"/>
    <property type="match status" value="1"/>
</dbReference>
<dbReference type="SMART" id="SM00054">
    <property type="entry name" value="EFh"/>
    <property type="match status" value="2"/>
</dbReference>
<dbReference type="InterPro" id="IPR011992">
    <property type="entry name" value="EF-hand-dom_pair"/>
</dbReference>
<evidence type="ECO:0000313" key="12">
    <source>
        <dbReference type="EMBL" id="OLQ03734.1"/>
    </source>
</evidence>
<dbReference type="InterPro" id="IPR000626">
    <property type="entry name" value="Ubiquitin-like_dom"/>
</dbReference>
<evidence type="ECO:0000256" key="5">
    <source>
        <dbReference type="ARBA" id="ARBA00022989"/>
    </source>
</evidence>
<dbReference type="PROSITE" id="PS50088">
    <property type="entry name" value="ANK_REPEAT"/>
    <property type="match status" value="4"/>
</dbReference>
<reference evidence="12 13" key="1">
    <citation type="submission" date="2016-02" db="EMBL/GenBank/DDBJ databases">
        <title>Genome analysis of coral dinoflagellate symbionts highlights evolutionary adaptations to a symbiotic lifestyle.</title>
        <authorList>
            <person name="Aranda M."/>
            <person name="Li Y."/>
            <person name="Liew Y.J."/>
            <person name="Baumgarten S."/>
            <person name="Simakov O."/>
            <person name="Wilson M."/>
            <person name="Piel J."/>
            <person name="Ashoor H."/>
            <person name="Bougouffa S."/>
            <person name="Bajic V.B."/>
            <person name="Ryu T."/>
            <person name="Ravasi T."/>
            <person name="Bayer T."/>
            <person name="Micklem G."/>
            <person name="Kim H."/>
            <person name="Bhak J."/>
            <person name="Lajeunesse T.C."/>
            <person name="Voolstra C.R."/>
        </authorList>
    </citation>
    <scope>NUCLEOTIDE SEQUENCE [LARGE SCALE GENOMIC DNA]</scope>
    <source>
        <strain evidence="12 13">CCMP2467</strain>
    </source>
</reference>
<comment type="caution">
    <text evidence="12">The sequence shown here is derived from an EMBL/GenBank/DDBJ whole genome shotgun (WGS) entry which is preliminary data.</text>
</comment>
<feature type="domain" description="EF-hand" evidence="10">
    <location>
        <begin position="420"/>
        <end position="455"/>
    </location>
</feature>
<dbReference type="InterPro" id="IPR011701">
    <property type="entry name" value="MFS"/>
</dbReference>
<protein>
    <submittedName>
        <fullName evidence="12">Serine/threonine-protein phosphatase 6 regulatory ankyrin repeat subunit C</fullName>
    </submittedName>
</protein>
<dbReference type="SUPFAM" id="SSF47473">
    <property type="entry name" value="EF-hand"/>
    <property type="match status" value="1"/>
</dbReference>
<dbReference type="PROSITE" id="PS50297">
    <property type="entry name" value="ANK_REP_REGION"/>
    <property type="match status" value="4"/>
</dbReference>
<dbReference type="PANTHER" id="PTHR24173:SF74">
    <property type="entry name" value="ANKYRIN REPEAT DOMAIN-CONTAINING PROTEIN 16"/>
    <property type="match status" value="1"/>
</dbReference>
<evidence type="ECO:0000256" key="4">
    <source>
        <dbReference type="ARBA" id="ARBA00022837"/>
    </source>
</evidence>
<keyword evidence="4" id="KW-0106">Calcium</keyword>
<dbReference type="GO" id="GO:0016020">
    <property type="term" value="C:membrane"/>
    <property type="evidence" value="ECO:0007669"/>
    <property type="project" value="UniProtKB-SubCell"/>
</dbReference>
<evidence type="ECO:0000256" key="2">
    <source>
        <dbReference type="ARBA" id="ARBA00022692"/>
    </source>
</evidence>
<feature type="domain" description="Major facilitator superfamily (MFS) profile" evidence="11">
    <location>
        <begin position="459"/>
        <end position="544"/>
    </location>
</feature>
<evidence type="ECO:0000256" key="3">
    <source>
        <dbReference type="ARBA" id="ARBA00022737"/>
    </source>
</evidence>
<dbReference type="SUPFAM" id="SSF54236">
    <property type="entry name" value="Ubiquitin-like"/>
    <property type="match status" value="1"/>
</dbReference>
<sequence length="544" mass="59050">MLRGTRCCGGRLLGTYQRIAWRSAPQGCRLWARELRPPVRRLAAQGDPEASPTLSTEELALIIPPRNFIQALRVTSTQPHELRKAFDRLDIDESGTLCFAELRALIAEAKIAKTAYPLVYVPFVPAAMASTLHVWMVSGSEVASIPKEELSDVRSLKQRLQGLSGTPRFRQELCKGGAVLEDSEILQTSDVQLLLLPYAETSQYDEDKLTADAAFGCFAEIERVLLLRHDPNVVDSILGLSPLYYASERGHLEIVRLLLEACADADFGDRRHDITPLLAASRNGRVDIAKLLLEAGADKQRCNCRGETPLWVASCRGNTDMVRLLLDTGLNVDQADNSGETPLCVACRFGREEIVCLLRQAGSDIFRTNRRGDSPLSLAIGQRTGPVSLLLCCWRPALALLGLLRSAQGSRVKSHATDEELDRATGALLARYDRGKDGALSFKEFEEAVLSIASPVDPRAYALAAAIGIAFAGFSVTFPMGPTLIQTFGMSQLQFGTLTTAFAIAKLCGNIPSSILSEAYGRKPLLVGGLLSIATGALVQTCPL</sequence>
<dbReference type="Gene3D" id="1.20.1250.20">
    <property type="entry name" value="MFS general substrate transporter like domains"/>
    <property type="match status" value="1"/>
</dbReference>
<evidence type="ECO:0000256" key="6">
    <source>
        <dbReference type="ARBA" id="ARBA00023043"/>
    </source>
</evidence>
<comment type="subcellular location">
    <subcellularLocation>
        <location evidence="1">Membrane</location>
        <topology evidence="1">Multi-pass membrane protein</topology>
    </subcellularLocation>
</comment>
<evidence type="ECO:0000256" key="1">
    <source>
        <dbReference type="ARBA" id="ARBA00004141"/>
    </source>
</evidence>
<feature type="repeat" description="ANK" evidence="8">
    <location>
        <begin position="338"/>
        <end position="370"/>
    </location>
</feature>
<accession>A0A1Q9E8I5</accession>
<dbReference type="PROSITE" id="PS00216">
    <property type="entry name" value="SUGAR_TRANSPORT_1"/>
    <property type="match status" value="1"/>
</dbReference>
<dbReference type="Gene3D" id="1.10.238.10">
    <property type="entry name" value="EF-hand"/>
    <property type="match status" value="1"/>
</dbReference>